<gene>
    <name evidence="2" type="ORF">B0A62_18375</name>
    <name evidence="1" type="ORF">IW20_23705</name>
</gene>
<keyword evidence="4" id="KW-1185">Reference proteome</keyword>
<proteinExistence type="predicted"/>
<evidence type="ECO:0000313" key="3">
    <source>
        <dbReference type="Proteomes" id="UP000028712"/>
    </source>
</evidence>
<dbReference type="EMBL" id="JPRM01000052">
    <property type="protein sequence ID" value="KFF08547.1"/>
    <property type="molecule type" value="Genomic_DNA"/>
</dbReference>
<dbReference type="EMBL" id="MUGY01000026">
    <property type="protein sequence ID" value="OXA91047.1"/>
    <property type="molecule type" value="Genomic_DNA"/>
</dbReference>
<dbReference type="Proteomes" id="UP000028712">
    <property type="component" value="Unassembled WGS sequence"/>
</dbReference>
<name>A0A085ZVT3_FLAHY</name>
<organism evidence="1 3">
    <name type="scientific">Flavobacterium hydatis</name>
    <name type="common">Cytophaga aquatilis</name>
    <dbReference type="NCBI Taxonomy" id="991"/>
    <lineage>
        <taxon>Bacteria</taxon>
        <taxon>Pseudomonadati</taxon>
        <taxon>Bacteroidota</taxon>
        <taxon>Flavobacteriia</taxon>
        <taxon>Flavobacteriales</taxon>
        <taxon>Flavobacteriaceae</taxon>
        <taxon>Flavobacterium</taxon>
    </lineage>
</organism>
<dbReference type="AlphaFoldDB" id="A0A085ZVT3"/>
<evidence type="ECO:0000313" key="2">
    <source>
        <dbReference type="EMBL" id="OXA91047.1"/>
    </source>
</evidence>
<sequence>MRILDNENAEKTPEFVVLDTTGAFCGATVSAFAGSGVALGVTGTEVASFFSAEGLTSVIEKVGFL</sequence>
<accession>A0A085ZVT3</accession>
<comment type="caution">
    <text evidence="1">The sequence shown here is derived from an EMBL/GenBank/DDBJ whole genome shotgun (WGS) entry which is preliminary data.</text>
</comment>
<evidence type="ECO:0000313" key="4">
    <source>
        <dbReference type="Proteomes" id="UP000198424"/>
    </source>
</evidence>
<protein>
    <submittedName>
        <fullName evidence="1">Uncharacterized protein</fullName>
    </submittedName>
</protein>
<reference evidence="2 4" key="2">
    <citation type="submission" date="2016-11" db="EMBL/GenBank/DDBJ databases">
        <title>Whole genomes of Flavobacteriaceae.</title>
        <authorList>
            <person name="Stine C."/>
            <person name="Li C."/>
            <person name="Tadesse D."/>
        </authorList>
    </citation>
    <scope>NUCLEOTIDE SEQUENCE [LARGE SCALE GENOMIC DNA]</scope>
    <source>
        <strain evidence="2 4">ATCC 29551</strain>
    </source>
</reference>
<dbReference type="RefSeq" id="WP_035628154.1">
    <property type="nucleotide sequence ID" value="NZ_JBEWQG010000040.1"/>
</dbReference>
<evidence type="ECO:0000313" key="1">
    <source>
        <dbReference type="EMBL" id="KFF08547.1"/>
    </source>
</evidence>
<dbReference type="Proteomes" id="UP000198424">
    <property type="component" value="Unassembled WGS sequence"/>
</dbReference>
<reference evidence="1 3" key="1">
    <citation type="submission" date="2014-07" db="EMBL/GenBank/DDBJ databases">
        <title>Genome of Flavobacterium hydatis DSM 2063.</title>
        <authorList>
            <person name="Pipes S.E."/>
            <person name="Stropko S.J."/>
            <person name="Newman J.D."/>
        </authorList>
    </citation>
    <scope>NUCLEOTIDE SEQUENCE [LARGE SCALE GENOMIC DNA]</scope>
    <source>
        <strain evidence="1 3">DSM 2063</strain>
    </source>
</reference>